<dbReference type="AlphaFoldDB" id="A0A3N6P5Q0"/>
<dbReference type="InterPro" id="IPR041881">
    <property type="entry name" value="PqqD_sf"/>
</dbReference>
<comment type="caution">
    <text evidence="1">The sequence shown here is derived from an EMBL/GenBank/DDBJ whole genome shotgun (WGS) entry which is preliminary data.</text>
</comment>
<dbReference type="OrthoDB" id="71214at2157"/>
<sequence>MGETNVGELSDSAEVVATDDHLATTIDGEAVILHLESGQYYGLNGVASSLWDSLQQPRTVAQLREYVSDEYDVSPEECTGDIDSILADFSEAGLVEIEPDREE</sequence>
<evidence type="ECO:0000313" key="1">
    <source>
        <dbReference type="EMBL" id="RQG90975.1"/>
    </source>
</evidence>
<organism evidence="1 2">
    <name type="scientific">Natrarchaeobius chitinivorans</name>
    <dbReference type="NCBI Taxonomy" id="1679083"/>
    <lineage>
        <taxon>Archaea</taxon>
        <taxon>Methanobacteriati</taxon>
        <taxon>Methanobacteriota</taxon>
        <taxon>Stenosarchaea group</taxon>
        <taxon>Halobacteria</taxon>
        <taxon>Halobacteriales</taxon>
        <taxon>Natrialbaceae</taxon>
        <taxon>Natrarchaeobius</taxon>
    </lineage>
</organism>
<reference evidence="1 2" key="1">
    <citation type="submission" date="2018-10" db="EMBL/GenBank/DDBJ databases">
        <title>Natrarchaeobius chitinivorans gen. nov., sp. nov., and Natrarchaeobius haloalkaliphilus sp. nov., alkaliphilic, chitin-utilizing haloarchaea from hypersaline alkaline lakes.</title>
        <authorList>
            <person name="Sorokin D.Y."/>
            <person name="Elcheninov A.G."/>
            <person name="Kostrikina N.A."/>
            <person name="Bale N.J."/>
            <person name="Sinninghe Damste J.S."/>
            <person name="Khijniak T.V."/>
            <person name="Kublanov I.V."/>
            <person name="Toshchakov S.V."/>
        </authorList>
    </citation>
    <scope>NUCLEOTIDE SEQUENCE [LARGE SCALE GENOMIC DNA]</scope>
    <source>
        <strain evidence="1 2">AArcht4T</strain>
    </source>
</reference>
<name>A0A3N6P5Q0_NATCH</name>
<dbReference type="Pfam" id="PF05402">
    <property type="entry name" value="PqqD"/>
    <property type="match status" value="1"/>
</dbReference>
<proteinExistence type="predicted"/>
<dbReference type="Proteomes" id="UP000282323">
    <property type="component" value="Unassembled WGS sequence"/>
</dbReference>
<dbReference type="InterPro" id="IPR008792">
    <property type="entry name" value="PQQD"/>
</dbReference>
<evidence type="ECO:0000313" key="2">
    <source>
        <dbReference type="Proteomes" id="UP000282323"/>
    </source>
</evidence>
<gene>
    <name evidence="1" type="ORF">EA473_19520</name>
</gene>
<protein>
    <submittedName>
        <fullName evidence="1">PqqD family protein</fullName>
    </submittedName>
</protein>
<keyword evidence="2" id="KW-1185">Reference proteome</keyword>
<dbReference type="RefSeq" id="WP_124197251.1">
    <property type="nucleotide sequence ID" value="NZ_REGA01000022.1"/>
</dbReference>
<accession>A0A3N6P5Q0</accession>
<dbReference type="Gene3D" id="1.10.10.1150">
    <property type="entry name" value="Coenzyme PQQ synthesis protein D (PqqD)"/>
    <property type="match status" value="1"/>
</dbReference>
<dbReference type="EMBL" id="REGA01000022">
    <property type="protein sequence ID" value="RQG90975.1"/>
    <property type="molecule type" value="Genomic_DNA"/>
</dbReference>